<dbReference type="InterPro" id="IPR001094">
    <property type="entry name" value="Flavdoxin-like"/>
</dbReference>
<evidence type="ECO:0000259" key="9">
    <source>
        <dbReference type="PROSITE" id="PS50902"/>
    </source>
</evidence>
<comment type="cofactor">
    <cofactor evidence="1 8">
        <name>FMN</name>
        <dbReference type="ChEBI" id="CHEBI:58210"/>
    </cofactor>
</comment>
<dbReference type="PANTHER" id="PTHR42809">
    <property type="entry name" value="FLAVODOXIN 2"/>
    <property type="match status" value="1"/>
</dbReference>
<dbReference type="SUPFAM" id="SSF52218">
    <property type="entry name" value="Flavoproteins"/>
    <property type="match status" value="1"/>
</dbReference>
<dbReference type="AlphaFoldDB" id="A0A5J5FTI6"/>
<feature type="domain" description="Flavodoxin-like" evidence="9">
    <location>
        <begin position="4"/>
        <end position="173"/>
    </location>
</feature>
<evidence type="ECO:0000313" key="10">
    <source>
        <dbReference type="EMBL" id="KAA8996895.1"/>
    </source>
</evidence>
<dbReference type="InterPro" id="IPR010086">
    <property type="entry name" value="Flavodoxin_lc"/>
</dbReference>
<evidence type="ECO:0000256" key="7">
    <source>
        <dbReference type="ARBA" id="ARBA00023231"/>
    </source>
</evidence>
<evidence type="ECO:0000313" key="11">
    <source>
        <dbReference type="Proteomes" id="UP000335415"/>
    </source>
</evidence>
<evidence type="ECO:0000256" key="3">
    <source>
        <dbReference type="ARBA" id="ARBA00022448"/>
    </source>
</evidence>
<dbReference type="GO" id="GO:0009055">
    <property type="term" value="F:electron transfer activity"/>
    <property type="evidence" value="ECO:0007669"/>
    <property type="project" value="UniProtKB-UniRule"/>
</dbReference>
<reference evidence="10 11" key="1">
    <citation type="submission" date="2019-09" db="EMBL/GenBank/DDBJ databases">
        <authorList>
            <person name="Li Y."/>
        </authorList>
    </citation>
    <scope>NUCLEOTIDE SEQUENCE [LARGE SCALE GENOMIC DNA]</scope>
    <source>
        <strain evidence="10 11">L3-3HA</strain>
    </source>
</reference>
<keyword evidence="11" id="KW-1185">Reference proteome</keyword>
<gene>
    <name evidence="10" type="ORF">FJU30_19740</name>
</gene>
<keyword evidence="7" id="KW-0535">Nitrogen fixation</keyword>
<dbReference type="PIRSF" id="PIRSF038996">
    <property type="entry name" value="FldA"/>
    <property type="match status" value="1"/>
</dbReference>
<dbReference type="PANTHER" id="PTHR42809:SF1">
    <property type="entry name" value="FLAVODOXIN 1"/>
    <property type="match status" value="1"/>
</dbReference>
<keyword evidence="5 8" id="KW-0288">FMN</keyword>
<dbReference type="Pfam" id="PF00258">
    <property type="entry name" value="Flavodoxin_1"/>
    <property type="match status" value="1"/>
</dbReference>
<dbReference type="GO" id="GO:0010181">
    <property type="term" value="F:FMN binding"/>
    <property type="evidence" value="ECO:0007669"/>
    <property type="project" value="UniProtKB-UniRule"/>
</dbReference>
<evidence type="ECO:0000256" key="8">
    <source>
        <dbReference type="PIRNR" id="PIRNR038996"/>
    </source>
</evidence>
<dbReference type="PROSITE" id="PS00201">
    <property type="entry name" value="FLAVODOXIN"/>
    <property type="match status" value="1"/>
</dbReference>
<keyword evidence="6 8" id="KW-0249">Electron transport</keyword>
<dbReference type="RefSeq" id="WP_150436695.1">
    <property type="nucleotide sequence ID" value="NZ_VYKJ01000012.1"/>
</dbReference>
<dbReference type="NCBIfam" id="NF006739">
    <property type="entry name" value="PRK09267.1-5"/>
    <property type="match status" value="1"/>
</dbReference>
<dbReference type="NCBIfam" id="TIGR01752">
    <property type="entry name" value="flav_long"/>
    <property type="match status" value="1"/>
</dbReference>
<evidence type="ECO:0000256" key="5">
    <source>
        <dbReference type="ARBA" id="ARBA00022643"/>
    </source>
</evidence>
<proteinExistence type="inferred from homology"/>
<sequence>MANIGIFFGSDTGKTRKIAKMIQKKLGDDVADAPVNINRATLDSFLAYPVLLLGTPTLGEGQLPGVDAGCESESWMEFTDTLATADLSDKTVALFGLGDQQCYPDNFVSALKTLYDAVIERGAKVIGEWPNEGYEFTASAALVDGRFVGLVLDQDNQFDLTEERVDGWLEQIKPAIL</sequence>
<evidence type="ECO:0000256" key="1">
    <source>
        <dbReference type="ARBA" id="ARBA00001917"/>
    </source>
</evidence>
<comment type="caution">
    <text evidence="10">The sequence shown here is derived from an EMBL/GenBank/DDBJ whole genome shotgun (WGS) entry which is preliminary data.</text>
</comment>
<dbReference type="InterPro" id="IPR029039">
    <property type="entry name" value="Flavoprotein-like_sf"/>
</dbReference>
<protein>
    <recommendedName>
        <fullName evidence="8">Flavodoxin</fullName>
    </recommendedName>
</protein>
<keyword evidence="3 8" id="KW-0813">Transport</keyword>
<dbReference type="InterPro" id="IPR008254">
    <property type="entry name" value="Flavodoxin/NO_synth"/>
</dbReference>
<name>A0A5J5FTI6_9GAMM</name>
<dbReference type="Proteomes" id="UP000335415">
    <property type="component" value="Unassembled WGS sequence"/>
</dbReference>
<evidence type="ECO:0000256" key="2">
    <source>
        <dbReference type="ARBA" id="ARBA00005267"/>
    </source>
</evidence>
<evidence type="ECO:0000256" key="6">
    <source>
        <dbReference type="ARBA" id="ARBA00022982"/>
    </source>
</evidence>
<dbReference type="InterPro" id="IPR001226">
    <property type="entry name" value="Flavodoxin_CS"/>
</dbReference>
<dbReference type="InterPro" id="IPR050619">
    <property type="entry name" value="Flavodoxin"/>
</dbReference>
<dbReference type="Gene3D" id="3.40.50.360">
    <property type="match status" value="1"/>
</dbReference>
<dbReference type="PROSITE" id="PS50902">
    <property type="entry name" value="FLAVODOXIN_LIKE"/>
    <property type="match status" value="1"/>
</dbReference>
<comment type="similarity">
    <text evidence="2 8">Belongs to the flavodoxin family.</text>
</comment>
<organism evidence="10 11">
    <name type="scientific">Affinibrenneria salicis</name>
    <dbReference type="NCBI Taxonomy" id="2590031"/>
    <lineage>
        <taxon>Bacteria</taxon>
        <taxon>Pseudomonadati</taxon>
        <taxon>Pseudomonadota</taxon>
        <taxon>Gammaproteobacteria</taxon>
        <taxon>Enterobacterales</taxon>
        <taxon>Pectobacteriaceae</taxon>
        <taxon>Affinibrenneria</taxon>
    </lineage>
</organism>
<dbReference type="OrthoDB" id="359268at2"/>
<accession>A0A5J5FTI6</accession>
<keyword evidence="4 8" id="KW-0285">Flavoprotein</keyword>
<dbReference type="EMBL" id="VYKJ01000012">
    <property type="protein sequence ID" value="KAA8996895.1"/>
    <property type="molecule type" value="Genomic_DNA"/>
</dbReference>
<dbReference type="PRINTS" id="PR00369">
    <property type="entry name" value="FLAVODOXIN"/>
</dbReference>
<comment type="function">
    <text evidence="8">Low-potential electron donor to a number of redox enzymes.</text>
</comment>
<evidence type="ECO:0000256" key="4">
    <source>
        <dbReference type="ARBA" id="ARBA00022630"/>
    </source>
</evidence>